<dbReference type="Proteomes" id="UP000727857">
    <property type="component" value="Unassembled WGS sequence"/>
</dbReference>
<dbReference type="Pfam" id="PF14691">
    <property type="entry name" value="Fer4_20"/>
    <property type="match status" value="1"/>
</dbReference>
<dbReference type="PANTHER" id="PTHR42783">
    <property type="entry name" value="GLUTAMATE SYNTHASE [NADPH] SMALL CHAIN"/>
    <property type="match status" value="1"/>
</dbReference>
<accession>A0A940DIA4</accession>
<sequence length="456" mass="48897">MAITPRNKTREAAPEVRAHNFEEVNAGFDAETAAKEAARCLNCKNPLCRKGCPVGINIPAFIAKIKEGDLDGAAEVIKQDNNLPSICGRVCPQETQCENNCILKKNGSVAIGALERFVGDHAIANRTPAKAPVRNGYRAAVVGSGPAGLSCGADLAKAGFDVTVFEAFHEPGGVLVYGIPEFRLPKSIVKAEINTLKELGVRIETNVVIGKTFTLDDLKEDYDYIFLGTGAGLPMFMNIKGEGLNGVCSANEFLTRVNLMKAMNKDSATPVQRAHNVIVVGAGNVAMDAARTALRLGAEKVTIVYRRSRDEMPARREEIHHAEEEGIELRLLTNPVEVLGKDHVEGVRCIKMELGEPDERGRRRPVPIAGSEFDIPCDQLIMALGTSPNPIIKNSAPELETTSRGTIVVDEDGLTSMERVYCGGDAATGAATVILAMSAGKRAARAIIADAEKKKN</sequence>
<dbReference type="AlphaFoldDB" id="A0A940DIA4"/>
<name>A0A940DIA4_9FIRM</name>
<dbReference type="InterPro" id="IPR006004">
    <property type="entry name" value="SudA-like"/>
</dbReference>
<evidence type="ECO:0000313" key="4">
    <source>
        <dbReference type="Proteomes" id="UP000727857"/>
    </source>
</evidence>
<feature type="domain" description="FAD/NAD(P)-binding" evidence="1">
    <location>
        <begin position="138"/>
        <end position="440"/>
    </location>
</feature>
<feature type="domain" description="Dihydroprymidine dehydrogenase" evidence="2">
    <location>
        <begin position="17"/>
        <end position="125"/>
    </location>
</feature>
<dbReference type="InterPro" id="IPR028261">
    <property type="entry name" value="DPD_II"/>
</dbReference>
<dbReference type="NCBIfam" id="TIGR01316">
    <property type="entry name" value="gltA"/>
    <property type="match status" value="1"/>
</dbReference>
<evidence type="ECO:0000313" key="3">
    <source>
        <dbReference type="EMBL" id="MBO8424742.1"/>
    </source>
</evidence>
<keyword evidence="3" id="KW-0560">Oxidoreductase</keyword>
<reference evidence="3" key="2">
    <citation type="journal article" date="2021" name="PeerJ">
        <title>Extensive microbial diversity within the chicken gut microbiome revealed by metagenomics and culture.</title>
        <authorList>
            <person name="Gilroy R."/>
            <person name="Ravi A."/>
            <person name="Getino M."/>
            <person name="Pursley I."/>
            <person name="Horton D.L."/>
            <person name="Alikhan N.F."/>
            <person name="Baker D."/>
            <person name="Gharbi K."/>
            <person name="Hall N."/>
            <person name="Watson M."/>
            <person name="Adriaenssens E.M."/>
            <person name="Foster-Nyarko E."/>
            <person name="Jarju S."/>
            <person name="Secka A."/>
            <person name="Antonio M."/>
            <person name="Oren A."/>
            <person name="Chaudhuri R.R."/>
            <person name="La Ragione R."/>
            <person name="Hildebrand F."/>
            <person name="Pallen M.J."/>
        </authorList>
    </citation>
    <scope>NUCLEOTIDE SEQUENCE</scope>
    <source>
        <strain evidence="3">517</strain>
    </source>
</reference>
<dbReference type="InterPro" id="IPR009051">
    <property type="entry name" value="Helical_ferredxn"/>
</dbReference>
<reference evidence="3" key="1">
    <citation type="submission" date="2020-10" db="EMBL/GenBank/DDBJ databases">
        <authorList>
            <person name="Gilroy R."/>
        </authorList>
    </citation>
    <scope>NUCLEOTIDE SEQUENCE</scope>
    <source>
        <strain evidence="3">517</strain>
    </source>
</reference>
<organism evidence="3 4">
    <name type="scientific">Candidatus Stercoripulliclostridium pullicola</name>
    <dbReference type="NCBI Taxonomy" id="2840953"/>
    <lineage>
        <taxon>Bacteria</taxon>
        <taxon>Bacillati</taxon>
        <taxon>Bacillota</taxon>
        <taxon>Clostridia</taxon>
        <taxon>Eubacteriales</taxon>
        <taxon>Candidatus Stercoripulliclostridium</taxon>
    </lineage>
</organism>
<evidence type="ECO:0000259" key="2">
    <source>
        <dbReference type="Pfam" id="PF14691"/>
    </source>
</evidence>
<dbReference type="Gene3D" id="3.50.50.60">
    <property type="entry name" value="FAD/NAD(P)-binding domain"/>
    <property type="match status" value="2"/>
</dbReference>
<dbReference type="InterPro" id="IPR036188">
    <property type="entry name" value="FAD/NAD-bd_sf"/>
</dbReference>
<dbReference type="InterPro" id="IPR023753">
    <property type="entry name" value="FAD/NAD-binding_dom"/>
</dbReference>
<dbReference type="EC" id="1.4.1.13" evidence="3"/>
<dbReference type="GO" id="GO:0051536">
    <property type="term" value="F:iron-sulfur cluster binding"/>
    <property type="evidence" value="ECO:0007669"/>
    <property type="project" value="InterPro"/>
</dbReference>
<dbReference type="PANTHER" id="PTHR42783:SF3">
    <property type="entry name" value="GLUTAMATE SYNTHASE [NADPH] SMALL CHAIN-RELATED"/>
    <property type="match status" value="1"/>
</dbReference>
<dbReference type="Gene3D" id="1.10.1060.10">
    <property type="entry name" value="Alpha-helical ferredoxin"/>
    <property type="match status" value="1"/>
</dbReference>
<proteinExistence type="predicted"/>
<dbReference type="GO" id="GO:0004355">
    <property type="term" value="F:glutamate synthase (NADPH) activity"/>
    <property type="evidence" value="ECO:0007669"/>
    <property type="project" value="UniProtKB-EC"/>
</dbReference>
<gene>
    <name evidence="3" type="primary">gltA</name>
    <name evidence="3" type="ORF">IAB16_06955</name>
</gene>
<dbReference type="SUPFAM" id="SSF46548">
    <property type="entry name" value="alpha-helical ferredoxin"/>
    <property type="match status" value="1"/>
</dbReference>
<protein>
    <submittedName>
        <fullName evidence="3">NADPH-dependent glutamate synthase</fullName>
        <ecNumber evidence="3">1.4.1.13</ecNumber>
    </submittedName>
</protein>
<dbReference type="Pfam" id="PF07992">
    <property type="entry name" value="Pyr_redox_2"/>
    <property type="match status" value="1"/>
</dbReference>
<dbReference type="SUPFAM" id="SSF51971">
    <property type="entry name" value="Nucleotide-binding domain"/>
    <property type="match status" value="1"/>
</dbReference>
<dbReference type="PRINTS" id="PR00419">
    <property type="entry name" value="ADXRDTASE"/>
</dbReference>
<dbReference type="EMBL" id="JADINF010000175">
    <property type="protein sequence ID" value="MBO8424742.1"/>
    <property type="molecule type" value="Genomic_DNA"/>
</dbReference>
<comment type="caution">
    <text evidence="3">The sequence shown here is derived from an EMBL/GenBank/DDBJ whole genome shotgun (WGS) entry which is preliminary data.</text>
</comment>
<evidence type="ECO:0000259" key="1">
    <source>
        <dbReference type="Pfam" id="PF07992"/>
    </source>
</evidence>